<proteinExistence type="predicted"/>
<comment type="caution">
    <text evidence="7">The sequence shown here is derived from an EMBL/GenBank/DDBJ whole genome shotgun (WGS) entry which is preliminary data.</text>
</comment>
<evidence type="ECO:0000313" key="8">
    <source>
        <dbReference type="Proteomes" id="UP001519307"/>
    </source>
</evidence>
<dbReference type="PANTHER" id="PTHR37422">
    <property type="entry name" value="TEICHURONIC ACID BIOSYNTHESIS PROTEIN TUAE"/>
    <property type="match status" value="1"/>
</dbReference>
<feature type="transmembrane region" description="Helical" evidence="5">
    <location>
        <begin position="125"/>
        <end position="145"/>
    </location>
</feature>
<keyword evidence="7" id="KW-0436">Ligase</keyword>
<evidence type="ECO:0000313" key="7">
    <source>
        <dbReference type="EMBL" id="MBP2032219.1"/>
    </source>
</evidence>
<feature type="transmembrane region" description="Helical" evidence="5">
    <location>
        <begin position="333"/>
        <end position="354"/>
    </location>
</feature>
<evidence type="ECO:0000259" key="6">
    <source>
        <dbReference type="Pfam" id="PF04932"/>
    </source>
</evidence>
<keyword evidence="2 5" id="KW-0812">Transmembrane</keyword>
<sequence length="411" mass="47721">MIDKLTTNKMFNIIIGLYVFLGPIGRLIPVPPNIYSFRPYYFLMVIGILLFFIFYYKNINIKYMLFPLPIILYASVSLIFTYNSKYNVYENPIFRLLLLITCILFTILSAQYLKDKPIIKKLNYIKLYIYGYIISLFFGYIFLIGCHFGKFSANSISRFYVLIQYGYGMLRFSPGSYPNEYGIVSSFVLSVLTIIIINKKNVEKIYSKINIPVFVLIYVATFVALFLSTTRAAYIAFIASIIYIIFKYRSKKMFKVLIPITIIFFIVISIIQVKFFNLIGLFNVQIQSVINNNGSFNERMKAWQGAYSLFIKNPFLGVGFGREAMMHNTYLQILFENGILGTLVIICSIVMFTINLKKIYSKVSNVSDNFTYKLYSTICNVGLLHVLWFATSNHNLNHHLTWFVILLILIK</sequence>
<dbReference type="RefSeq" id="WP_209701165.1">
    <property type="nucleotide sequence ID" value="NZ_JAGGLM010000003.1"/>
</dbReference>
<reference evidence="7 8" key="1">
    <citation type="submission" date="2021-03" db="EMBL/GenBank/DDBJ databases">
        <title>Genomic Encyclopedia of Type Strains, Phase IV (KMG-IV): sequencing the most valuable type-strain genomes for metagenomic binning, comparative biology and taxonomic classification.</title>
        <authorList>
            <person name="Goeker M."/>
        </authorList>
    </citation>
    <scope>NUCLEOTIDE SEQUENCE [LARGE SCALE GENOMIC DNA]</scope>
    <source>
        <strain evidence="7 8">DSM 28783</strain>
    </source>
</reference>
<dbReference type="InterPro" id="IPR051533">
    <property type="entry name" value="WaaL-like"/>
</dbReference>
<gene>
    <name evidence="7" type="ORF">J2Z42_000884</name>
</gene>
<feature type="transmembrane region" description="Helical" evidence="5">
    <location>
        <begin position="209"/>
        <end position="227"/>
    </location>
</feature>
<protein>
    <submittedName>
        <fullName evidence="7">O-antigen ligase</fullName>
    </submittedName>
</protein>
<accession>A0ABS4KQB8</accession>
<dbReference type="EMBL" id="JAGGLM010000003">
    <property type="protein sequence ID" value="MBP2032219.1"/>
    <property type="molecule type" value="Genomic_DNA"/>
</dbReference>
<evidence type="ECO:0000256" key="5">
    <source>
        <dbReference type="SAM" id="Phobius"/>
    </source>
</evidence>
<evidence type="ECO:0000256" key="1">
    <source>
        <dbReference type="ARBA" id="ARBA00004141"/>
    </source>
</evidence>
<feature type="transmembrane region" description="Helical" evidence="5">
    <location>
        <begin position="233"/>
        <end position="249"/>
    </location>
</feature>
<evidence type="ECO:0000256" key="3">
    <source>
        <dbReference type="ARBA" id="ARBA00022989"/>
    </source>
</evidence>
<name>A0ABS4KQB8_9CLOT</name>
<feature type="transmembrane region" description="Helical" evidence="5">
    <location>
        <begin position="374"/>
        <end position="391"/>
    </location>
</feature>
<keyword evidence="4 5" id="KW-0472">Membrane</keyword>
<dbReference type="Pfam" id="PF04932">
    <property type="entry name" value="Wzy_C"/>
    <property type="match status" value="1"/>
</dbReference>
<feature type="transmembrane region" description="Helical" evidence="5">
    <location>
        <begin position="40"/>
        <end position="56"/>
    </location>
</feature>
<comment type="subcellular location">
    <subcellularLocation>
        <location evidence="1">Membrane</location>
        <topology evidence="1">Multi-pass membrane protein</topology>
    </subcellularLocation>
</comment>
<evidence type="ECO:0000256" key="4">
    <source>
        <dbReference type="ARBA" id="ARBA00023136"/>
    </source>
</evidence>
<dbReference type="InterPro" id="IPR007016">
    <property type="entry name" value="O-antigen_ligase-rel_domated"/>
</dbReference>
<feature type="transmembrane region" description="Helical" evidence="5">
    <location>
        <begin position="93"/>
        <end position="113"/>
    </location>
</feature>
<organism evidence="7 8">
    <name type="scientific">Clostridium algifaecis</name>
    <dbReference type="NCBI Taxonomy" id="1472040"/>
    <lineage>
        <taxon>Bacteria</taxon>
        <taxon>Bacillati</taxon>
        <taxon>Bacillota</taxon>
        <taxon>Clostridia</taxon>
        <taxon>Eubacteriales</taxon>
        <taxon>Clostridiaceae</taxon>
        <taxon>Clostridium</taxon>
    </lineage>
</organism>
<keyword evidence="8" id="KW-1185">Reference proteome</keyword>
<keyword evidence="3 5" id="KW-1133">Transmembrane helix</keyword>
<feature type="transmembrane region" description="Helical" evidence="5">
    <location>
        <begin position="63"/>
        <end position="81"/>
    </location>
</feature>
<feature type="transmembrane region" description="Helical" evidence="5">
    <location>
        <begin position="181"/>
        <end position="197"/>
    </location>
</feature>
<feature type="transmembrane region" description="Helical" evidence="5">
    <location>
        <begin position="256"/>
        <end position="282"/>
    </location>
</feature>
<dbReference type="PANTHER" id="PTHR37422:SF13">
    <property type="entry name" value="LIPOPOLYSACCHARIDE BIOSYNTHESIS PROTEIN PA4999-RELATED"/>
    <property type="match status" value="1"/>
</dbReference>
<feature type="domain" description="O-antigen ligase-related" evidence="6">
    <location>
        <begin position="217"/>
        <end position="346"/>
    </location>
</feature>
<dbReference type="Proteomes" id="UP001519307">
    <property type="component" value="Unassembled WGS sequence"/>
</dbReference>
<dbReference type="GO" id="GO:0016874">
    <property type="term" value="F:ligase activity"/>
    <property type="evidence" value="ECO:0007669"/>
    <property type="project" value="UniProtKB-KW"/>
</dbReference>
<feature type="transmembrane region" description="Helical" evidence="5">
    <location>
        <begin position="12"/>
        <end position="28"/>
    </location>
</feature>
<evidence type="ECO:0000256" key="2">
    <source>
        <dbReference type="ARBA" id="ARBA00022692"/>
    </source>
</evidence>